<evidence type="ECO:0000313" key="2">
    <source>
        <dbReference type="Proteomes" id="UP001178508"/>
    </source>
</evidence>
<dbReference type="EMBL" id="OY660867">
    <property type="protein sequence ID" value="CAJ1055559.1"/>
    <property type="molecule type" value="Genomic_DNA"/>
</dbReference>
<accession>A0AAV1F424</accession>
<evidence type="ECO:0000313" key="1">
    <source>
        <dbReference type="EMBL" id="CAJ1055559.1"/>
    </source>
</evidence>
<protein>
    <submittedName>
        <fullName evidence="1">Uncharacterized protein</fullName>
    </submittedName>
</protein>
<organism evidence="1 2">
    <name type="scientific">Xyrichtys novacula</name>
    <name type="common">Pearly razorfish</name>
    <name type="synonym">Hemipteronotus novacula</name>
    <dbReference type="NCBI Taxonomy" id="13765"/>
    <lineage>
        <taxon>Eukaryota</taxon>
        <taxon>Metazoa</taxon>
        <taxon>Chordata</taxon>
        <taxon>Craniata</taxon>
        <taxon>Vertebrata</taxon>
        <taxon>Euteleostomi</taxon>
        <taxon>Actinopterygii</taxon>
        <taxon>Neopterygii</taxon>
        <taxon>Teleostei</taxon>
        <taxon>Neoteleostei</taxon>
        <taxon>Acanthomorphata</taxon>
        <taxon>Eupercaria</taxon>
        <taxon>Labriformes</taxon>
        <taxon>Labridae</taxon>
        <taxon>Xyrichtys</taxon>
    </lineage>
</organism>
<dbReference type="Proteomes" id="UP001178508">
    <property type="component" value="Chromosome 4"/>
</dbReference>
<reference evidence="1" key="1">
    <citation type="submission" date="2023-08" db="EMBL/GenBank/DDBJ databases">
        <authorList>
            <person name="Alioto T."/>
            <person name="Alioto T."/>
            <person name="Gomez Garrido J."/>
        </authorList>
    </citation>
    <scope>NUCLEOTIDE SEQUENCE</scope>
</reference>
<gene>
    <name evidence="1" type="ORF">XNOV1_A025091</name>
</gene>
<proteinExistence type="predicted"/>
<dbReference type="AlphaFoldDB" id="A0AAV1F424"/>
<keyword evidence="2" id="KW-1185">Reference proteome</keyword>
<name>A0AAV1F424_XYRNO</name>
<sequence>MKTPVLECLITAYEAGLKVNLDNIRMHELPMEGEVLELLPGFHAPTGSDSTSYISGHTKKSCRNVFRQHSHLLKGLGEGPELSDSTIMDANVFFCKLYSANNTNNVNEVRLGMFFEGMTIKRQPPTRDALKLHIQCVDFQTLVWRQAHLQYPVLPPPEYGMEDGVRRACS</sequence>